<dbReference type="PROSITE" id="PS51273">
    <property type="entry name" value="GATASE_TYPE_1"/>
    <property type="match status" value="1"/>
</dbReference>
<dbReference type="RefSeq" id="WP_136575508.1">
    <property type="nucleotide sequence ID" value="NZ_STFF01000001.1"/>
</dbReference>
<dbReference type="PANTHER" id="PTHR47552:SF1">
    <property type="entry name" value="PHOSPHORIBOSYLFORMYLGLYCINAMIDINE SYNTHASE SUBUNIT PURQ"/>
    <property type="match status" value="1"/>
</dbReference>
<dbReference type="NCBIfam" id="NF002957">
    <property type="entry name" value="PRK03619.1"/>
    <property type="match status" value="1"/>
</dbReference>
<dbReference type="EMBL" id="STFF01000001">
    <property type="protein sequence ID" value="THU41018.1"/>
    <property type="molecule type" value="Genomic_DNA"/>
</dbReference>
<sequence length="234" mass="25691">MKFGVVVFPGSNCDRDMQDSLQNDLNQEVIMLWHKEKDLSMFKTEDCIVLPGGFSYGDYLRCGAIARFSPLMQSVIEFAQQGGKVLGICNGFQVLCESHLLPGVLLRNANQQFICKNVYLKGVGSDKALKIPIAHGEGRYHADEATLNKLEANNQVIYRYCNENGDITAQANPNGAIRNIAGICNETRNVFGMMPHPERATSDALGNTDGRIVLKSLIINAKAVVTEKAALINI</sequence>
<dbReference type="Pfam" id="PF13507">
    <property type="entry name" value="GATase_5"/>
    <property type="match status" value="1"/>
</dbReference>
<evidence type="ECO:0000256" key="8">
    <source>
        <dbReference type="HAMAP-Rule" id="MF_00421"/>
    </source>
</evidence>
<comment type="catalytic activity">
    <reaction evidence="8">
        <text>N(2)-formyl-N(1)-(5-phospho-beta-D-ribosyl)glycinamide + L-glutamine + ATP + H2O = 2-formamido-N(1)-(5-O-phospho-beta-D-ribosyl)acetamidine + L-glutamate + ADP + phosphate + H(+)</text>
        <dbReference type="Rhea" id="RHEA:17129"/>
        <dbReference type="ChEBI" id="CHEBI:15377"/>
        <dbReference type="ChEBI" id="CHEBI:15378"/>
        <dbReference type="ChEBI" id="CHEBI:29985"/>
        <dbReference type="ChEBI" id="CHEBI:30616"/>
        <dbReference type="ChEBI" id="CHEBI:43474"/>
        <dbReference type="ChEBI" id="CHEBI:58359"/>
        <dbReference type="ChEBI" id="CHEBI:147286"/>
        <dbReference type="ChEBI" id="CHEBI:147287"/>
        <dbReference type="ChEBI" id="CHEBI:456216"/>
        <dbReference type="EC" id="6.3.5.3"/>
    </reaction>
</comment>
<comment type="caution">
    <text evidence="9">The sequence shown here is derived from an EMBL/GenBank/DDBJ whole genome shotgun (WGS) entry which is preliminary data.</text>
</comment>
<comment type="function">
    <text evidence="8">Part of the phosphoribosylformylglycinamidine synthase complex involved in the purines biosynthetic pathway. Catalyzes the ATP-dependent conversion of formylglycinamide ribonucleotide (FGAR) and glutamine to yield formylglycinamidine ribonucleotide (FGAM) and glutamate. The FGAM synthase complex is composed of three subunits. PurQ produces an ammonia molecule by converting glutamine to glutamate. PurL transfers the ammonia molecule to FGAR to form FGAM in an ATP-dependent manner. PurS interacts with PurQ and PurL and is thought to assist in the transfer of the ammonia molecule from PurQ to PurL.</text>
</comment>
<evidence type="ECO:0000256" key="7">
    <source>
        <dbReference type="ARBA" id="ARBA00022962"/>
    </source>
</evidence>
<evidence type="ECO:0000256" key="4">
    <source>
        <dbReference type="ARBA" id="ARBA00022755"/>
    </source>
</evidence>
<keyword evidence="5 8" id="KW-0378">Hydrolase</keyword>
<name>A0A4S8HYV7_9BACT</name>
<dbReference type="EC" id="6.3.5.3" evidence="8"/>
<comment type="subcellular location">
    <subcellularLocation>
        <location evidence="8">Cytoplasm</location>
    </subcellularLocation>
</comment>
<gene>
    <name evidence="8 9" type="primary">purQ</name>
    <name evidence="9" type="ORF">FAM09_02570</name>
</gene>
<dbReference type="PIRSF" id="PIRSF001586">
    <property type="entry name" value="FGAM_synth_I"/>
    <property type="match status" value="1"/>
</dbReference>
<dbReference type="GO" id="GO:0005524">
    <property type="term" value="F:ATP binding"/>
    <property type="evidence" value="ECO:0007669"/>
    <property type="project" value="UniProtKB-KW"/>
</dbReference>
<keyword evidence="7 8" id="KW-0315">Glutamine amidotransferase</keyword>
<keyword evidence="2 8" id="KW-0436">Ligase</keyword>
<dbReference type="GO" id="GO:0004359">
    <property type="term" value="F:glutaminase activity"/>
    <property type="evidence" value="ECO:0007669"/>
    <property type="project" value="UniProtKB-EC"/>
</dbReference>
<evidence type="ECO:0000256" key="6">
    <source>
        <dbReference type="ARBA" id="ARBA00022840"/>
    </source>
</evidence>
<dbReference type="InterPro" id="IPR010075">
    <property type="entry name" value="PRibForGlyAmidine_synth_PurQ"/>
</dbReference>
<dbReference type="GO" id="GO:0005737">
    <property type="term" value="C:cytoplasm"/>
    <property type="evidence" value="ECO:0007669"/>
    <property type="project" value="UniProtKB-SubCell"/>
</dbReference>
<dbReference type="GO" id="GO:0004642">
    <property type="term" value="F:phosphoribosylformylglycinamidine synthase activity"/>
    <property type="evidence" value="ECO:0007669"/>
    <property type="project" value="UniProtKB-UniRule"/>
</dbReference>
<protein>
    <recommendedName>
        <fullName evidence="8">Phosphoribosylformylglycinamidine synthase subunit PurQ</fullName>
        <shortName evidence="8">FGAM synthase</shortName>
        <ecNumber evidence="8">6.3.5.3</ecNumber>
    </recommendedName>
    <alternativeName>
        <fullName evidence="8">Formylglycinamide ribonucleotide amidotransferase subunit I</fullName>
        <shortName evidence="8">FGAR amidotransferase I</shortName>
        <shortName evidence="8">FGAR-AT I</shortName>
    </alternativeName>
    <alternativeName>
        <fullName evidence="8">Glutaminase PurQ</fullName>
        <ecNumber evidence="8">3.5.1.2</ecNumber>
    </alternativeName>
    <alternativeName>
        <fullName evidence="8">Phosphoribosylformylglycinamidine synthase subunit I</fullName>
    </alternativeName>
</protein>
<reference evidence="9 10" key="1">
    <citation type="submission" date="2019-04" db="EMBL/GenBank/DDBJ databases">
        <title>Niastella caeni sp. nov., isolated from activated sludge.</title>
        <authorList>
            <person name="Sheng M."/>
        </authorList>
    </citation>
    <scope>NUCLEOTIDE SEQUENCE [LARGE SCALE GENOMIC DNA]</scope>
    <source>
        <strain evidence="9 10">HX-2-15</strain>
    </source>
</reference>
<feature type="active site" evidence="8">
    <location>
        <position position="198"/>
    </location>
</feature>
<comment type="subunit">
    <text evidence="8">Part of the FGAM synthase complex composed of 1 PurL, 1 PurQ and 2 PurS subunits.</text>
</comment>
<dbReference type="Proteomes" id="UP000306918">
    <property type="component" value="Unassembled WGS sequence"/>
</dbReference>
<keyword evidence="6 8" id="KW-0067">ATP-binding</keyword>
<dbReference type="InterPro" id="IPR029062">
    <property type="entry name" value="Class_I_gatase-like"/>
</dbReference>
<comment type="catalytic activity">
    <reaction evidence="8">
        <text>L-glutamine + H2O = L-glutamate + NH4(+)</text>
        <dbReference type="Rhea" id="RHEA:15889"/>
        <dbReference type="ChEBI" id="CHEBI:15377"/>
        <dbReference type="ChEBI" id="CHEBI:28938"/>
        <dbReference type="ChEBI" id="CHEBI:29985"/>
        <dbReference type="ChEBI" id="CHEBI:58359"/>
        <dbReference type="EC" id="3.5.1.2"/>
    </reaction>
</comment>
<keyword evidence="10" id="KW-1185">Reference proteome</keyword>
<evidence type="ECO:0000313" key="10">
    <source>
        <dbReference type="Proteomes" id="UP000306918"/>
    </source>
</evidence>
<keyword evidence="3 8" id="KW-0547">Nucleotide-binding</keyword>
<dbReference type="PANTHER" id="PTHR47552">
    <property type="entry name" value="PHOSPHORIBOSYLFORMYLGLYCINAMIDINE SYNTHASE SUBUNIT PURQ"/>
    <property type="match status" value="1"/>
</dbReference>
<dbReference type="EC" id="3.5.1.2" evidence="8"/>
<dbReference type="OrthoDB" id="9804441at2"/>
<dbReference type="AlphaFoldDB" id="A0A4S8HYV7"/>
<feature type="active site" description="Nucleophile" evidence="8">
    <location>
        <position position="89"/>
    </location>
</feature>
<dbReference type="SUPFAM" id="SSF52317">
    <property type="entry name" value="Class I glutamine amidotransferase-like"/>
    <property type="match status" value="1"/>
</dbReference>
<evidence type="ECO:0000256" key="5">
    <source>
        <dbReference type="ARBA" id="ARBA00022801"/>
    </source>
</evidence>
<comment type="pathway">
    <text evidence="8">Purine metabolism; IMP biosynthesis via de novo pathway; 5-amino-1-(5-phospho-D-ribosyl)imidazole from N(2)-formyl-N(1)-(5-phospho-D-ribosyl)glycinamide: step 1/2.</text>
</comment>
<evidence type="ECO:0000313" key="9">
    <source>
        <dbReference type="EMBL" id="THU41018.1"/>
    </source>
</evidence>
<dbReference type="NCBIfam" id="TIGR01737">
    <property type="entry name" value="FGAM_synth_I"/>
    <property type="match status" value="1"/>
</dbReference>
<organism evidence="9 10">
    <name type="scientific">Niastella caeni</name>
    <dbReference type="NCBI Taxonomy" id="2569763"/>
    <lineage>
        <taxon>Bacteria</taxon>
        <taxon>Pseudomonadati</taxon>
        <taxon>Bacteroidota</taxon>
        <taxon>Chitinophagia</taxon>
        <taxon>Chitinophagales</taxon>
        <taxon>Chitinophagaceae</taxon>
        <taxon>Niastella</taxon>
    </lineage>
</organism>
<dbReference type="HAMAP" id="MF_00421">
    <property type="entry name" value="PurQ"/>
    <property type="match status" value="1"/>
</dbReference>
<proteinExistence type="inferred from homology"/>
<dbReference type="SMART" id="SM01211">
    <property type="entry name" value="GATase_5"/>
    <property type="match status" value="1"/>
</dbReference>
<dbReference type="Gene3D" id="3.40.50.880">
    <property type="match status" value="1"/>
</dbReference>
<evidence type="ECO:0000256" key="3">
    <source>
        <dbReference type="ARBA" id="ARBA00022741"/>
    </source>
</evidence>
<dbReference type="UniPathway" id="UPA00074">
    <property type="reaction ID" value="UER00128"/>
</dbReference>
<feature type="active site" evidence="8">
    <location>
        <position position="196"/>
    </location>
</feature>
<dbReference type="GO" id="GO:0006189">
    <property type="term" value="P:'de novo' IMP biosynthetic process"/>
    <property type="evidence" value="ECO:0007669"/>
    <property type="project" value="UniProtKB-UniRule"/>
</dbReference>
<evidence type="ECO:0000256" key="2">
    <source>
        <dbReference type="ARBA" id="ARBA00022598"/>
    </source>
</evidence>
<evidence type="ECO:0000256" key="1">
    <source>
        <dbReference type="ARBA" id="ARBA00022490"/>
    </source>
</evidence>
<keyword evidence="1 8" id="KW-0963">Cytoplasm</keyword>
<dbReference type="CDD" id="cd01740">
    <property type="entry name" value="GATase1_FGAR_AT"/>
    <property type="match status" value="1"/>
</dbReference>
<accession>A0A4S8HYV7</accession>
<keyword evidence="4 8" id="KW-0658">Purine biosynthesis</keyword>